<evidence type="ECO:0000256" key="2">
    <source>
        <dbReference type="ARBA" id="ARBA00023242"/>
    </source>
</evidence>
<dbReference type="SUPFAM" id="SSF46689">
    <property type="entry name" value="Homeodomain-like"/>
    <property type="match status" value="1"/>
</dbReference>
<dbReference type="Gene3D" id="1.10.10.60">
    <property type="entry name" value="Homeodomain-like"/>
    <property type="match status" value="1"/>
</dbReference>
<keyword evidence="2" id="KW-0539">Nucleus</keyword>
<evidence type="ECO:0000259" key="4">
    <source>
        <dbReference type="PROSITE" id="PS50090"/>
    </source>
</evidence>
<evidence type="ECO:0000256" key="1">
    <source>
        <dbReference type="ARBA" id="ARBA00004123"/>
    </source>
</evidence>
<dbReference type="SMART" id="SM00717">
    <property type="entry name" value="SANT"/>
    <property type="match status" value="1"/>
</dbReference>
<dbReference type="AlphaFoldDB" id="A0A699KND9"/>
<sequence length="184" mass="19804">MAPPSLAPTAPQNDGVVKDPQNQVTDSSSSLATVMQKQNGTDFTIEENDVLIRTHEIYSNRWTRIAEFLPGRSDSMIKNQWQVLTSLRSKNVNAGVSSSSAYNRHVSVDSANNSSGSTISLFGKSFAINEDKSFPCMNKPPSPSGVTVAYHGDWIVGTSTVMPSTVVAPPAQPKFIDFLGVGNQ</sequence>
<dbReference type="CDD" id="cd00167">
    <property type="entry name" value="SANT"/>
    <property type="match status" value="1"/>
</dbReference>
<dbReference type="InterPro" id="IPR050560">
    <property type="entry name" value="MYB_TF"/>
</dbReference>
<dbReference type="GO" id="GO:0000978">
    <property type="term" value="F:RNA polymerase II cis-regulatory region sequence-specific DNA binding"/>
    <property type="evidence" value="ECO:0007669"/>
    <property type="project" value="TreeGrafter"/>
</dbReference>
<dbReference type="EMBL" id="BKCJ010537817">
    <property type="protein sequence ID" value="GFB03365.1"/>
    <property type="molecule type" value="Genomic_DNA"/>
</dbReference>
<dbReference type="InterPro" id="IPR009057">
    <property type="entry name" value="Homeodomain-like_sf"/>
</dbReference>
<feature type="domain" description="HTH myb-type" evidence="5">
    <location>
        <begin position="35"/>
        <end position="89"/>
    </location>
</feature>
<reference evidence="6" key="1">
    <citation type="journal article" date="2019" name="Sci. Rep.">
        <title>Draft genome of Tanacetum cinerariifolium, the natural source of mosquito coil.</title>
        <authorList>
            <person name="Yamashiro T."/>
            <person name="Shiraishi A."/>
            <person name="Satake H."/>
            <person name="Nakayama K."/>
        </authorList>
    </citation>
    <scope>NUCLEOTIDE SEQUENCE</scope>
</reference>
<dbReference type="PANTHER" id="PTHR45614">
    <property type="entry name" value="MYB PROTEIN-RELATED"/>
    <property type="match status" value="1"/>
</dbReference>
<dbReference type="InterPro" id="IPR017930">
    <property type="entry name" value="Myb_dom"/>
</dbReference>
<feature type="region of interest" description="Disordered" evidence="3">
    <location>
        <begin position="1"/>
        <end position="31"/>
    </location>
</feature>
<name>A0A699KND9_TANCI</name>
<evidence type="ECO:0000313" key="6">
    <source>
        <dbReference type="EMBL" id="GFB03365.1"/>
    </source>
</evidence>
<comment type="caution">
    <text evidence="6">The sequence shown here is derived from an EMBL/GenBank/DDBJ whole genome shotgun (WGS) entry which is preliminary data.</text>
</comment>
<comment type="subcellular location">
    <subcellularLocation>
        <location evidence="1">Nucleus</location>
    </subcellularLocation>
</comment>
<organism evidence="6">
    <name type="scientific">Tanacetum cinerariifolium</name>
    <name type="common">Dalmatian daisy</name>
    <name type="synonym">Chrysanthemum cinerariifolium</name>
    <dbReference type="NCBI Taxonomy" id="118510"/>
    <lineage>
        <taxon>Eukaryota</taxon>
        <taxon>Viridiplantae</taxon>
        <taxon>Streptophyta</taxon>
        <taxon>Embryophyta</taxon>
        <taxon>Tracheophyta</taxon>
        <taxon>Spermatophyta</taxon>
        <taxon>Magnoliopsida</taxon>
        <taxon>eudicotyledons</taxon>
        <taxon>Gunneridae</taxon>
        <taxon>Pentapetalae</taxon>
        <taxon>asterids</taxon>
        <taxon>campanulids</taxon>
        <taxon>Asterales</taxon>
        <taxon>Asteraceae</taxon>
        <taxon>Asteroideae</taxon>
        <taxon>Anthemideae</taxon>
        <taxon>Anthemidinae</taxon>
        <taxon>Tanacetum</taxon>
    </lineage>
</organism>
<feature type="compositionally biased region" description="Polar residues" evidence="3">
    <location>
        <begin position="20"/>
        <end position="31"/>
    </location>
</feature>
<gene>
    <name evidence="6" type="ORF">Tci_675336</name>
</gene>
<evidence type="ECO:0000259" key="5">
    <source>
        <dbReference type="PROSITE" id="PS51294"/>
    </source>
</evidence>
<feature type="domain" description="Myb-like" evidence="4">
    <location>
        <begin position="35"/>
        <end position="85"/>
    </location>
</feature>
<evidence type="ECO:0000256" key="3">
    <source>
        <dbReference type="SAM" id="MobiDB-lite"/>
    </source>
</evidence>
<dbReference type="PROSITE" id="PS50090">
    <property type="entry name" value="MYB_LIKE"/>
    <property type="match status" value="1"/>
</dbReference>
<accession>A0A699KND9</accession>
<dbReference type="InterPro" id="IPR001005">
    <property type="entry name" value="SANT/Myb"/>
</dbReference>
<proteinExistence type="predicted"/>
<dbReference type="Pfam" id="PF00249">
    <property type="entry name" value="Myb_DNA-binding"/>
    <property type="match status" value="1"/>
</dbReference>
<dbReference type="PROSITE" id="PS51294">
    <property type="entry name" value="HTH_MYB"/>
    <property type="match status" value="1"/>
</dbReference>
<dbReference type="GO" id="GO:0005634">
    <property type="term" value="C:nucleus"/>
    <property type="evidence" value="ECO:0007669"/>
    <property type="project" value="UniProtKB-SubCell"/>
</dbReference>
<dbReference type="PANTHER" id="PTHR45614:SF277">
    <property type="entry name" value="HOMEODOMAIN-LIKE PROTEIN-RELATED"/>
    <property type="match status" value="1"/>
</dbReference>
<protein>
    <submittedName>
        <fullName evidence="6">Uncharacterized protein</fullName>
    </submittedName>
</protein>
<dbReference type="GO" id="GO:0000981">
    <property type="term" value="F:DNA-binding transcription factor activity, RNA polymerase II-specific"/>
    <property type="evidence" value="ECO:0007669"/>
    <property type="project" value="TreeGrafter"/>
</dbReference>